<feature type="domain" description="COPA/B second beta-propeller" evidence="13">
    <location>
        <begin position="876"/>
        <end position="969"/>
    </location>
</feature>
<dbReference type="SUPFAM" id="SSF50978">
    <property type="entry name" value="WD40 repeat-like"/>
    <property type="match status" value="1"/>
</dbReference>
<dbReference type="Pfam" id="PF04053">
    <property type="entry name" value="B-prop_COPA_B_2nd"/>
    <property type="match status" value="1"/>
</dbReference>
<evidence type="ECO:0000256" key="6">
    <source>
        <dbReference type="ARBA" id="ARBA00022927"/>
    </source>
</evidence>
<accession>A0A8H3DNQ1</accession>
<dbReference type="InterPro" id="IPR036047">
    <property type="entry name" value="F-box-like_dom_sf"/>
</dbReference>
<evidence type="ECO:0000256" key="9">
    <source>
        <dbReference type="ARBA" id="ARBA00025536"/>
    </source>
</evidence>
<evidence type="ECO:0000256" key="12">
    <source>
        <dbReference type="SAM" id="MobiDB-lite"/>
    </source>
</evidence>
<dbReference type="Proteomes" id="UP000663853">
    <property type="component" value="Unassembled WGS sequence"/>
</dbReference>
<dbReference type="InterPro" id="IPR006692">
    <property type="entry name" value="Beta-prop_COPA/B_2nd"/>
</dbReference>
<evidence type="ECO:0000256" key="8">
    <source>
        <dbReference type="ARBA" id="ARBA00023136"/>
    </source>
</evidence>
<keyword evidence="5" id="KW-0931">ER-Golgi transport</keyword>
<evidence type="ECO:0000256" key="5">
    <source>
        <dbReference type="ARBA" id="ARBA00022892"/>
    </source>
</evidence>
<evidence type="ECO:0000313" key="15">
    <source>
        <dbReference type="Proteomes" id="UP000663853"/>
    </source>
</evidence>
<dbReference type="Gene3D" id="3.80.10.10">
    <property type="entry name" value="Ribonuclease Inhibitor"/>
    <property type="match status" value="1"/>
</dbReference>
<evidence type="ECO:0000256" key="3">
    <source>
        <dbReference type="ARBA" id="ARBA00022574"/>
    </source>
</evidence>
<dbReference type="SMART" id="SM00320">
    <property type="entry name" value="WD40"/>
    <property type="match status" value="6"/>
</dbReference>
<dbReference type="EMBL" id="CAJMXA010004076">
    <property type="protein sequence ID" value="CAE6533820.1"/>
    <property type="molecule type" value="Genomic_DNA"/>
</dbReference>
<keyword evidence="4" id="KW-0677">Repeat</keyword>
<dbReference type="InterPro" id="IPR001680">
    <property type="entry name" value="WD40_rpt"/>
</dbReference>
<feature type="region of interest" description="Disordered" evidence="12">
    <location>
        <begin position="1"/>
        <end position="41"/>
    </location>
</feature>
<dbReference type="InterPro" id="IPR032675">
    <property type="entry name" value="LRR_dom_sf"/>
</dbReference>
<dbReference type="GO" id="GO:0005198">
    <property type="term" value="F:structural molecule activity"/>
    <property type="evidence" value="ECO:0007669"/>
    <property type="project" value="InterPro"/>
</dbReference>
<dbReference type="PROSITE" id="PS50294">
    <property type="entry name" value="WD_REPEATS_REGION"/>
    <property type="match status" value="4"/>
</dbReference>
<comment type="caution">
    <text evidence="14">The sequence shown here is derived from an EMBL/GenBank/DDBJ whole genome shotgun (WGS) entry which is preliminary data.</text>
</comment>
<dbReference type="InterPro" id="IPR050844">
    <property type="entry name" value="Coatomer_complex_subunit"/>
</dbReference>
<feature type="repeat" description="WD" evidence="11">
    <location>
        <begin position="651"/>
        <end position="683"/>
    </location>
</feature>
<dbReference type="InterPro" id="IPR015943">
    <property type="entry name" value="WD40/YVTN_repeat-like_dom_sf"/>
</dbReference>
<evidence type="ECO:0000313" key="14">
    <source>
        <dbReference type="EMBL" id="CAE6533820.1"/>
    </source>
</evidence>
<reference evidence="14" key="1">
    <citation type="submission" date="2021-01" db="EMBL/GenBank/DDBJ databases">
        <authorList>
            <person name="Kaushik A."/>
        </authorList>
    </citation>
    <scope>NUCLEOTIDE SEQUENCE</scope>
    <source>
        <strain evidence="14">AG6-10EEA</strain>
    </source>
</reference>
<dbReference type="InterPro" id="IPR036322">
    <property type="entry name" value="WD40_repeat_dom_sf"/>
</dbReference>
<dbReference type="FunFam" id="2.130.10.10:FF:000016">
    <property type="entry name" value="Coatomer alpha subunit, putative"/>
    <property type="match status" value="1"/>
</dbReference>
<comment type="function">
    <text evidence="9">The coatomer is a cytosolic protein complex that binds to dilysine motifs and reversibly associates with Golgi non-clathrin-coated vesicles, which further mediate biosynthetic protein transport from the ER, via the Golgi up to the trans Golgi network. Coatomer complex is required for budding from Golgi membranes, and is essential for the retrograde Golgi-to-ER transport of dilysine-tagged proteins.</text>
</comment>
<feature type="repeat" description="WD" evidence="11">
    <location>
        <begin position="694"/>
        <end position="726"/>
    </location>
</feature>
<dbReference type="InterPro" id="IPR020472">
    <property type="entry name" value="WD40_PAC1"/>
</dbReference>
<dbReference type="CDD" id="cd00200">
    <property type="entry name" value="WD40"/>
    <property type="match status" value="1"/>
</dbReference>
<sequence>MSLRRALGRSFTFPTNRKREEGRKWGDPKLAPFPEDQGEEYRPPPWLSTAFNCSRELILVNSPGSRSSPITNEADQIQALRDEIYQHEMSESQLRAALSETRAQKHLAIARLHALVRTPANRLSSHILEQIFGLVDQMTLEWGVMLVCKRWRRLALSLPELWSHVDLMRGPVCAKAYVKRAKGLPLTIELDLPDLQQGDQVSIALSNIKRPGEGDMLRSHQIERLFTPVLPLISTWTSLHVRTPDALGMQAVLSICAKAGGTKALQSLELIVSRSSSGTDFVGVEQALNLENEMLEDVVLVNMAWQWSPYALGSVQSLSISLLNERTYNLASYFGTLVGAASLESLTITISPHAVLNVPDISGPSIVLPFLSHLALNGSIPPTLLRLFNTPKLRRLDLNLAKRTGTPRLPRGHRITDLRLEGAMPNIRLLQSLPELVKLEVGRDIPGRFLDALTQDPEKTPIAPGALVPFSSSAEESEDMLCPLLDTLTLRGCERISRETIERLVERRAGSLRRVRMFECEGIGLKGELRRTGTWIPNKRYPRDRPRRLALPSRSRSTMLLDVNRKLFARSDRVKSVDLHPTEPWLLTGLYNGQVNIYNTETSALIKTFEVAEVPVRCVRFITRKSWFVAGSDDFQLRAFNYNTHEKVAAFEAHPDYIRCLSVHPVASLVLTGSDDMTIKAWDWDKGWKCVQLYEGHTHYIMNIAINPKDPNTFASACLDRTVKIWALGNPTPNFTLDAHEKGVNYVEYYHGADKPYIVTTGDDRTVKVWDYHAKSCIQTLEGHTANVSFAIFHPLLPVIVSGSEDGTVKIWHANTYRLENTLSYSLERAWCVGYKRSSNDVAVGFDEGVVVVKLGREEPSFSMDQAGKIVFARNNEVLGANLQTAQEDPTPDGQKLPLAPRELGSTEIFPSTIAHSPNGRFVAVCGDNEYIIYTALAWRNKSFGQGTAFAWADDSNTYAVLEGTPPISPLAKNTHISLKAKPESRSTRTLKKNLVLGLKDSGGGLLTGCMVGRCLVHDPEPDS</sequence>
<dbReference type="GO" id="GO:0006891">
    <property type="term" value="P:intra-Golgi vesicle-mediated transport"/>
    <property type="evidence" value="ECO:0007669"/>
    <property type="project" value="TreeGrafter"/>
</dbReference>
<evidence type="ECO:0000256" key="1">
    <source>
        <dbReference type="ARBA" id="ARBA00004255"/>
    </source>
</evidence>
<proteinExistence type="predicted"/>
<evidence type="ECO:0000256" key="7">
    <source>
        <dbReference type="ARBA" id="ARBA00023034"/>
    </source>
</evidence>
<feature type="repeat" description="WD" evidence="11">
    <location>
        <begin position="737"/>
        <end position="780"/>
    </location>
</feature>
<dbReference type="SUPFAM" id="SSF81383">
    <property type="entry name" value="F-box domain"/>
    <property type="match status" value="1"/>
</dbReference>
<dbReference type="GO" id="GO:0006886">
    <property type="term" value="P:intracellular protein transport"/>
    <property type="evidence" value="ECO:0007669"/>
    <property type="project" value="InterPro"/>
</dbReference>
<dbReference type="GO" id="GO:0000139">
    <property type="term" value="C:Golgi membrane"/>
    <property type="evidence" value="ECO:0007669"/>
    <property type="project" value="UniProtKB-SubCell"/>
</dbReference>
<dbReference type="Pfam" id="PF00400">
    <property type="entry name" value="WD40"/>
    <property type="match status" value="5"/>
</dbReference>
<dbReference type="CDD" id="cd09917">
    <property type="entry name" value="F-box_SF"/>
    <property type="match status" value="1"/>
</dbReference>
<keyword evidence="7" id="KW-0333">Golgi apparatus</keyword>
<feature type="compositionally biased region" description="Basic and acidic residues" evidence="12">
    <location>
        <begin position="17"/>
        <end position="27"/>
    </location>
</feature>
<dbReference type="PANTHER" id="PTHR19876">
    <property type="entry name" value="COATOMER"/>
    <property type="match status" value="1"/>
</dbReference>
<evidence type="ECO:0000256" key="10">
    <source>
        <dbReference type="ARBA" id="ARBA00032920"/>
    </source>
</evidence>
<dbReference type="Gene3D" id="1.20.1280.50">
    <property type="match status" value="1"/>
</dbReference>
<dbReference type="Gene3D" id="2.130.10.10">
    <property type="entry name" value="YVTN repeat-like/Quinoprotein amine dehydrogenase"/>
    <property type="match status" value="1"/>
</dbReference>
<gene>
    <name evidence="14" type="ORF">RDB_LOCUS173496</name>
</gene>
<organism evidence="14 15">
    <name type="scientific">Rhizoctonia solani</name>
    <dbReference type="NCBI Taxonomy" id="456999"/>
    <lineage>
        <taxon>Eukaryota</taxon>
        <taxon>Fungi</taxon>
        <taxon>Dikarya</taxon>
        <taxon>Basidiomycota</taxon>
        <taxon>Agaricomycotina</taxon>
        <taxon>Agaricomycetes</taxon>
        <taxon>Cantharellales</taxon>
        <taxon>Ceratobasidiaceae</taxon>
        <taxon>Rhizoctonia</taxon>
    </lineage>
</organism>
<keyword evidence="6" id="KW-0813">Transport</keyword>
<dbReference type="GO" id="GO:0006888">
    <property type="term" value="P:endoplasmic reticulum to Golgi vesicle-mediated transport"/>
    <property type="evidence" value="ECO:0007669"/>
    <property type="project" value="TreeGrafter"/>
</dbReference>
<feature type="repeat" description="WD" evidence="11">
    <location>
        <begin position="781"/>
        <end position="822"/>
    </location>
</feature>
<evidence type="ECO:0000256" key="2">
    <source>
        <dbReference type="ARBA" id="ARBA00004496"/>
    </source>
</evidence>
<comment type="subcellular location">
    <subcellularLocation>
        <location evidence="2">Cytoplasm</location>
    </subcellularLocation>
    <subcellularLocation>
        <location evidence="1">Golgi apparatus membrane</location>
        <topology evidence="1">Peripheral membrane protein</topology>
        <orientation evidence="1">Cytoplasmic side</orientation>
    </subcellularLocation>
</comment>
<evidence type="ECO:0000259" key="13">
    <source>
        <dbReference type="Pfam" id="PF04053"/>
    </source>
</evidence>
<dbReference type="PROSITE" id="PS50082">
    <property type="entry name" value="WD_REPEATS_2"/>
    <property type="match status" value="4"/>
</dbReference>
<dbReference type="AlphaFoldDB" id="A0A8H3DNQ1"/>
<evidence type="ECO:0000256" key="4">
    <source>
        <dbReference type="ARBA" id="ARBA00022737"/>
    </source>
</evidence>
<dbReference type="PRINTS" id="PR00320">
    <property type="entry name" value="GPROTEINBRPT"/>
</dbReference>
<evidence type="ECO:0000256" key="11">
    <source>
        <dbReference type="PROSITE-ProRule" id="PRU00221"/>
    </source>
</evidence>
<dbReference type="PANTHER" id="PTHR19876:SF2">
    <property type="entry name" value="COATOMER SUBUNIT BETA"/>
    <property type="match status" value="1"/>
</dbReference>
<protein>
    <recommendedName>
        <fullName evidence="10">Beta'-coat protein</fullName>
    </recommendedName>
</protein>
<dbReference type="GO" id="GO:0006890">
    <property type="term" value="P:retrograde vesicle-mediated transport, Golgi to endoplasmic reticulum"/>
    <property type="evidence" value="ECO:0007669"/>
    <property type="project" value="TreeGrafter"/>
</dbReference>
<dbReference type="GO" id="GO:0030126">
    <property type="term" value="C:COPI vesicle coat"/>
    <property type="evidence" value="ECO:0007669"/>
    <property type="project" value="TreeGrafter"/>
</dbReference>
<keyword evidence="6" id="KW-0653">Protein transport</keyword>
<keyword evidence="3 11" id="KW-0853">WD repeat</keyword>
<name>A0A8H3DNQ1_9AGAM</name>
<keyword evidence="8" id="KW-0472">Membrane</keyword>